<dbReference type="AlphaFoldDB" id="A0AA96V041"/>
<protein>
    <recommendedName>
        <fullName evidence="1">YcaO domain-containing protein</fullName>
    </recommendedName>
</protein>
<feature type="domain" description="YcaO" evidence="1">
    <location>
        <begin position="70"/>
        <end position="432"/>
    </location>
</feature>
<dbReference type="Gene3D" id="3.30.1330.230">
    <property type="match status" value="2"/>
</dbReference>
<dbReference type="Proteomes" id="UP001302978">
    <property type="component" value="Chromosome"/>
</dbReference>
<dbReference type="RefSeq" id="WP_316557828.1">
    <property type="nucleotide sequence ID" value="NZ_CP131059.1"/>
</dbReference>
<dbReference type="Pfam" id="PF02624">
    <property type="entry name" value="YcaO"/>
    <property type="match status" value="1"/>
</dbReference>
<evidence type="ECO:0000259" key="1">
    <source>
        <dbReference type="PROSITE" id="PS51664"/>
    </source>
</evidence>
<dbReference type="PANTHER" id="PTHR37809:SF1">
    <property type="entry name" value="RIBOSOMAL PROTEIN S12 METHYLTHIOTRANSFERASE ACCESSORY FACTOR YCAO"/>
    <property type="match status" value="1"/>
</dbReference>
<dbReference type="NCBIfam" id="TIGR00702">
    <property type="entry name" value="YcaO-type kinase domain"/>
    <property type="match status" value="1"/>
</dbReference>
<dbReference type="PROSITE" id="PS51664">
    <property type="entry name" value="YCAO"/>
    <property type="match status" value="1"/>
</dbReference>
<dbReference type="EMBL" id="CP131059">
    <property type="protein sequence ID" value="WNY22860.1"/>
    <property type="molecule type" value="Genomic_DNA"/>
</dbReference>
<organism evidence="2 3">
    <name type="scientific">Methanimicrococcus hongohii</name>
    <dbReference type="NCBI Taxonomy" id="3028295"/>
    <lineage>
        <taxon>Archaea</taxon>
        <taxon>Methanobacteriati</taxon>
        <taxon>Methanobacteriota</taxon>
        <taxon>Stenosarchaea group</taxon>
        <taxon>Methanomicrobia</taxon>
        <taxon>Methanosarcinales</taxon>
        <taxon>Methanosarcinaceae</taxon>
        <taxon>Methanimicrococcus</taxon>
    </lineage>
</organism>
<name>A0AA96V041_9EURY</name>
<dbReference type="KEGG" id="mehf:MmiHf6_01450"/>
<keyword evidence="3" id="KW-1185">Reference proteome</keyword>
<proteinExistence type="predicted"/>
<dbReference type="PANTHER" id="PTHR37809">
    <property type="entry name" value="RIBOSOMAL PROTEIN S12 METHYLTHIOTRANSFERASE ACCESSORY FACTOR YCAO"/>
    <property type="match status" value="1"/>
</dbReference>
<dbReference type="InterPro" id="IPR017667">
    <property type="entry name" value="Methan_mark_1"/>
</dbReference>
<dbReference type="GeneID" id="85194580"/>
<gene>
    <name evidence="2" type="ORF">MmiHf6_01450</name>
</gene>
<accession>A0AA96V041</accession>
<sequence>MELKSCKKLYLKETHRIKSPEETFEIVEPLTETAGITRVADITKLDRLNIPVFSCIRPGAADGAISVYNGKGATPIAARVSAIMEGIERYSAEFQERSSNGGNNGGDGDSKSLITGKYPDLAEEFEVLDPVELILPEAIDPDAVIPWTPCYEMLLDDNGNLVLEELLVPAAAVYHPLPSHHYSIFRTGTNGIASGNALEEAIFHAMCEVIERDAWSLAEAGKTGGKLIIDIDDPDILNMVRLFNDAGVDVFLRDITSDIGLPTIAAVSDDVELKDPTLLCLGMGTHSSPKIAALRALTEAAQSRATQIHGAREDATIADVRKQIGYERTKRLNAKWFDESETISWPELKDISSDDFLDEIKNTIRALNNVGLQTVIVKDLTRPELGIPVVHVIIPGIESFAIDSDRMGIRCKAARAKASKTGSRVRKYVRET</sequence>
<dbReference type="NCBIfam" id="TIGR03266">
    <property type="entry name" value="methan_mark_1"/>
    <property type="match status" value="1"/>
</dbReference>
<reference evidence="2 3" key="1">
    <citation type="submission" date="2023-07" db="EMBL/GenBank/DDBJ databases">
        <title>Closed genoem sequence of Methanomicrococcus sp. Hf6.</title>
        <authorList>
            <person name="Poehlein A."/>
            <person name="Protasov E."/>
            <person name="Platt K."/>
            <person name="Reeh H."/>
            <person name="Daniel R."/>
            <person name="Brune A."/>
        </authorList>
    </citation>
    <scope>NUCLEOTIDE SEQUENCE [LARGE SCALE GENOMIC DNA]</scope>
    <source>
        <strain evidence="2 3">Hf6</strain>
    </source>
</reference>
<dbReference type="InterPro" id="IPR003776">
    <property type="entry name" value="YcaO-like_dom"/>
</dbReference>
<evidence type="ECO:0000313" key="3">
    <source>
        <dbReference type="Proteomes" id="UP001302978"/>
    </source>
</evidence>
<evidence type="ECO:0000313" key="2">
    <source>
        <dbReference type="EMBL" id="WNY22860.1"/>
    </source>
</evidence>